<dbReference type="EMBL" id="LAZL01000028">
    <property type="protein sequence ID" value="KMT64227.1"/>
    <property type="molecule type" value="Genomic_DNA"/>
</dbReference>
<dbReference type="STRING" id="1513271.XM47_15210"/>
<dbReference type="InterPro" id="IPR051915">
    <property type="entry name" value="Cellulose_Degrad_GH3"/>
</dbReference>
<feature type="domain" description="ExoP galactose-binding-like" evidence="5">
    <location>
        <begin position="679"/>
        <end position="831"/>
    </location>
</feature>
<name>A0A0J8GN22_9ALTE</name>
<dbReference type="GO" id="GO:0008422">
    <property type="term" value="F:beta-glucosidase activity"/>
    <property type="evidence" value="ECO:0007669"/>
    <property type="project" value="TreeGrafter"/>
</dbReference>
<evidence type="ECO:0000313" key="6">
    <source>
        <dbReference type="EMBL" id="KMT64227.1"/>
    </source>
</evidence>
<dbReference type="PATRIC" id="fig|1513271.3.peg.3131"/>
<evidence type="ECO:0000256" key="2">
    <source>
        <dbReference type="SAM" id="SignalP"/>
    </source>
</evidence>
<dbReference type="Gene3D" id="3.20.20.300">
    <property type="entry name" value="Glycoside hydrolase, family 3, N-terminal domain"/>
    <property type="match status" value="1"/>
</dbReference>
<dbReference type="SUPFAM" id="SSF52279">
    <property type="entry name" value="Beta-D-glucan exohydrolase, C-terminal domain"/>
    <property type="match status" value="1"/>
</dbReference>
<dbReference type="InterPro" id="IPR041443">
    <property type="entry name" value="Exop_C"/>
</dbReference>
<sequence length="841" mass="91159">MKLPSNKILIALCMSGALASCSQSNQANQTVNPIDIWPSVKSAVTKDAAVEQKVASLLAKMTLEQKVAQMIQPELRFVSVEDMRKYGFGSILNGGGSFPDGNKQANVKDWVDLADSFYLAALDDSQDGIAIPSIWGTDGVHGHNNVYGATLFPHNIGLGAANNPELIKKVAEVIAKEVAETGIGWNFSPTVAVARDDRWGRAYESFSEDPAIVKSYAGKYVEGMQGEAGKNFLASDKVVSTAKHFLGDGGTVEGVDQGNNIDSEAELFRLHAQGYVTAIEAGVQTVMASFNTWHGKKMHGNKYLLTDVLKEKMGFDGLVVGDWNGHGQVKGCSNDKCAQAINAGVDILMVPEDWKALYFNTIAQVQSGEIALSRIDDAVTRILRVKYRMGAFDAKPSDRLHVPNKGAIGSISHKEIAQQAVRESLVLLKNNHNILPLKPNLNVLVAGDGADNIGKQNGGWTLTWQGTANVNSDFPNATSIYHGIKQTLEANGGQANLSLDASYTEKPDVAIVVFGENPYAEMQGDIKDGNLEYQAGVKTDLKLLRKLKSEGIPVVSVFLTGRPLWVNKELNASDAFVAAWLPGTEGGSIADVLFSELNGQIKHDFKGKLSFSWPAKPDQTILNVNDQNYKPLFAYGYGLDYNSNQMIPDLNEDLTIKSAAVADELTLFNQAPTLGFDFNLYSQNTKVAVNSNTVSLDAANSVTYKSFNRFVQEDAFELTWSGSQSAGIQLVNPAGFDFSEYAKANSSVSFDLRLQTPVSGQVVFNLATTQGQAFSVDLAKYINSSALGEWQTLNINLSCLNENSETFKQVSNIWSIESDQPNKLSVSKIRIVSNQASQDCP</sequence>
<feature type="domain" description="Glycoside hydrolase family 3 C-terminal" evidence="4">
    <location>
        <begin position="425"/>
        <end position="641"/>
    </location>
</feature>
<dbReference type="Gene3D" id="3.40.50.1700">
    <property type="entry name" value="Glycoside hydrolase family 3 C-terminal domain"/>
    <property type="match status" value="1"/>
</dbReference>
<evidence type="ECO:0000259" key="3">
    <source>
        <dbReference type="Pfam" id="PF00933"/>
    </source>
</evidence>
<dbReference type="PANTHER" id="PTHR30620:SF77">
    <property type="entry name" value="LYSOSOMAL BETA GLUCOSIDASE-LIKE"/>
    <property type="match status" value="1"/>
</dbReference>
<dbReference type="AlphaFoldDB" id="A0A0J8GN22"/>
<dbReference type="Pfam" id="PF01915">
    <property type="entry name" value="Glyco_hydro_3_C"/>
    <property type="match status" value="1"/>
</dbReference>
<dbReference type="RefSeq" id="WP_048694359.1">
    <property type="nucleotide sequence ID" value="NZ_KQ130500.1"/>
</dbReference>
<dbReference type="InterPro" id="IPR002772">
    <property type="entry name" value="Glyco_hydro_3_C"/>
</dbReference>
<evidence type="ECO:0000313" key="7">
    <source>
        <dbReference type="Proteomes" id="UP000037600"/>
    </source>
</evidence>
<evidence type="ECO:0000259" key="4">
    <source>
        <dbReference type="Pfam" id="PF01915"/>
    </source>
</evidence>
<evidence type="ECO:0000256" key="1">
    <source>
        <dbReference type="ARBA" id="ARBA00022801"/>
    </source>
</evidence>
<dbReference type="GO" id="GO:0009251">
    <property type="term" value="P:glucan catabolic process"/>
    <property type="evidence" value="ECO:0007669"/>
    <property type="project" value="TreeGrafter"/>
</dbReference>
<organism evidence="6 7">
    <name type="scientific">Catenovulum maritimum</name>
    <dbReference type="NCBI Taxonomy" id="1513271"/>
    <lineage>
        <taxon>Bacteria</taxon>
        <taxon>Pseudomonadati</taxon>
        <taxon>Pseudomonadota</taxon>
        <taxon>Gammaproteobacteria</taxon>
        <taxon>Alteromonadales</taxon>
        <taxon>Alteromonadaceae</taxon>
        <taxon>Catenovulum</taxon>
    </lineage>
</organism>
<gene>
    <name evidence="6" type="ORF">XM47_15210</name>
</gene>
<dbReference type="SUPFAM" id="SSF51445">
    <property type="entry name" value="(Trans)glycosidases"/>
    <property type="match status" value="1"/>
</dbReference>
<dbReference type="OrthoDB" id="9781691at2"/>
<keyword evidence="1" id="KW-0378">Hydrolase</keyword>
<dbReference type="InterPro" id="IPR008979">
    <property type="entry name" value="Galactose-bd-like_sf"/>
</dbReference>
<comment type="caution">
    <text evidence="6">The sequence shown here is derived from an EMBL/GenBank/DDBJ whole genome shotgun (WGS) entry which is preliminary data.</text>
</comment>
<protein>
    <submittedName>
        <fullName evidence="6">Beta-glucosidase</fullName>
    </submittedName>
</protein>
<evidence type="ECO:0000259" key="5">
    <source>
        <dbReference type="Pfam" id="PF18559"/>
    </source>
</evidence>
<dbReference type="InterPro" id="IPR001764">
    <property type="entry name" value="Glyco_hydro_3_N"/>
</dbReference>
<keyword evidence="7" id="KW-1185">Reference proteome</keyword>
<dbReference type="PROSITE" id="PS51257">
    <property type="entry name" value="PROKAR_LIPOPROTEIN"/>
    <property type="match status" value="1"/>
</dbReference>
<dbReference type="InterPro" id="IPR017853">
    <property type="entry name" value="GH"/>
</dbReference>
<dbReference type="SUPFAM" id="SSF49785">
    <property type="entry name" value="Galactose-binding domain-like"/>
    <property type="match status" value="1"/>
</dbReference>
<dbReference type="Pfam" id="PF18559">
    <property type="entry name" value="Exop_C"/>
    <property type="match status" value="1"/>
</dbReference>
<dbReference type="PRINTS" id="PR00133">
    <property type="entry name" value="GLHYDRLASE3"/>
</dbReference>
<dbReference type="PANTHER" id="PTHR30620">
    <property type="entry name" value="PERIPLASMIC BETA-GLUCOSIDASE-RELATED"/>
    <property type="match status" value="1"/>
</dbReference>
<feature type="chain" id="PRO_5005298440" evidence="2">
    <location>
        <begin position="20"/>
        <end position="841"/>
    </location>
</feature>
<feature type="domain" description="Glycoside hydrolase family 3 N-terminal" evidence="3">
    <location>
        <begin position="62"/>
        <end position="385"/>
    </location>
</feature>
<dbReference type="Pfam" id="PF00933">
    <property type="entry name" value="Glyco_hydro_3"/>
    <property type="match status" value="1"/>
</dbReference>
<dbReference type="Proteomes" id="UP000037600">
    <property type="component" value="Unassembled WGS sequence"/>
</dbReference>
<keyword evidence="2" id="KW-0732">Signal</keyword>
<proteinExistence type="predicted"/>
<reference evidence="6 7" key="1">
    <citation type="submission" date="2015-04" db="EMBL/GenBank/DDBJ databases">
        <title>Draft Genome Sequence of the Novel Agar-Digesting Marine Bacterium Q1.</title>
        <authorList>
            <person name="Li Y."/>
            <person name="Li D."/>
            <person name="Chen G."/>
            <person name="Du Z."/>
        </authorList>
    </citation>
    <scope>NUCLEOTIDE SEQUENCE [LARGE SCALE GENOMIC DNA]</scope>
    <source>
        <strain evidence="6 7">Q1</strain>
    </source>
</reference>
<feature type="signal peptide" evidence="2">
    <location>
        <begin position="1"/>
        <end position="19"/>
    </location>
</feature>
<dbReference type="Gene3D" id="2.60.120.430">
    <property type="entry name" value="Galactose-binding lectin"/>
    <property type="match status" value="1"/>
</dbReference>
<dbReference type="InterPro" id="IPR036962">
    <property type="entry name" value="Glyco_hydro_3_N_sf"/>
</dbReference>
<dbReference type="InterPro" id="IPR036881">
    <property type="entry name" value="Glyco_hydro_3_C_sf"/>
</dbReference>
<accession>A0A0J8GN22</accession>